<evidence type="ECO:0000256" key="1">
    <source>
        <dbReference type="SAM" id="Coils"/>
    </source>
</evidence>
<evidence type="ECO:0000313" key="3">
    <source>
        <dbReference type="Proteomes" id="UP000646844"/>
    </source>
</evidence>
<accession>A0A832TGH9</accession>
<name>A0A832TGH9_9CREN</name>
<comment type="caution">
    <text evidence="2">The sequence shown here is derived from an EMBL/GenBank/DDBJ whole genome shotgun (WGS) entry which is preliminary data.</text>
</comment>
<reference evidence="2" key="1">
    <citation type="journal article" date="2020" name="bioRxiv">
        <title>A rank-normalized archaeal taxonomy based on genome phylogeny resolves widespread incomplete and uneven classifications.</title>
        <authorList>
            <person name="Rinke C."/>
            <person name="Chuvochina M."/>
            <person name="Mussig A.J."/>
            <person name="Chaumeil P.-A."/>
            <person name="Waite D.W."/>
            <person name="Whitman W.B."/>
            <person name="Parks D.H."/>
            <person name="Hugenholtz P."/>
        </authorList>
    </citation>
    <scope>NUCLEOTIDE SEQUENCE</scope>
    <source>
        <strain evidence="2">UBA8838</strain>
    </source>
</reference>
<dbReference type="RefSeq" id="WP_010980064.1">
    <property type="nucleotide sequence ID" value="NZ_BAABQO010000001.1"/>
</dbReference>
<evidence type="ECO:0000313" key="2">
    <source>
        <dbReference type="EMBL" id="HII73396.1"/>
    </source>
</evidence>
<dbReference type="AlphaFoldDB" id="A0A832TGH9"/>
<feature type="coiled-coil region" evidence="1">
    <location>
        <begin position="169"/>
        <end position="196"/>
    </location>
</feature>
<gene>
    <name evidence="2" type="ORF">HA332_03165</name>
</gene>
<sequence>MIKFEFILKPITPFTLTLSDVFKESYISSIKGMFRTASIFGLRTLFGEGYSCEDMYNKTCPELTEEERKGLRVFPCPICRTYGMMGLKGCSFFIENFSEVISAKKNFNYRFLFRGPYNKILVSEKPIKVLAVCNYTCSHLIILLGLYYVNLGIIRLGRFKSRGLGIFRVEIEDKELQKLLEDINTLREKLRECLEVT</sequence>
<dbReference type="Proteomes" id="UP000646844">
    <property type="component" value="Unassembled WGS sequence"/>
</dbReference>
<proteinExistence type="predicted"/>
<organism evidence="2 3">
    <name type="scientific">Sulfurisphaera tokodaii</name>
    <dbReference type="NCBI Taxonomy" id="111955"/>
    <lineage>
        <taxon>Archaea</taxon>
        <taxon>Thermoproteota</taxon>
        <taxon>Thermoprotei</taxon>
        <taxon>Sulfolobales</taxon>
        <taxon>Sulfolobaceae</taxon>
        <taxon>Sulfurisphaera</taxon>
    </lineage>
</organism>
<dbReference type="EMBL" id="DUJO01000015">
    <property type="protein sequence ID" value="HII73396.1"/>
    <property type="molecule type" value="Genomic_DNA"/>
</dbReference>
<dbReference type="OMA" id="ICRTYGM"/>
<dbReference type="GeneID" id="1460053"/>
<keyword evidence="1" id="KW-0175">Coiled coil</keyword>
<protein>
    <submittedName>
        <fullName evidence="2">Uncharacterized protein</fullName>
    </submittedName>
</protein>